<sequence length="147" mass="16189">MVLQRPLDQLEQGAVGVVEEGQTHPALGLEGLEMEPHPRLVKRGDDRVESGDLEPDVTEPGVQIVGDPRRRGRPIHAPEADRRRHEVEVGTVLGDLPDRDRGEEAGVEVDRARDVGDVQQDGSDGHGLALRRRRSAAMGRSFLHYDS</sequence>
<keyword evidence="3" id="KW-1185">Reference proteome</keyword>
<evidence type="ECO:0000313" key="2">
    <source>
        <dbReference type="EMBL" id="GMA95634.1"/>
    </source>
</evidence>
<proteinExistence type="predicted"/>
<dbReference type="Proteomes" id="UP001157034">
    <property type="component" value="Unassembled WGS sequence"/>
</dbReference>
<feature type="compositionally biased region" description="Basic and acidic residues" evidence="1">
    <location>
        <begin position="76"/>
        <end position="88"/>
    </location>
</feature>
<feature type="compositionally biased region" description="Basic and acidic residues" evidence="1">
    <location>
        <begin position="96"/>
        <end position="116"/>
    </location>
</feature>
<evidence type="ECO:0000256" key="1">
    <source>
        <dbReference type="SAM" id="MobiDB-lite"/>
    </source>
</evidence>
<name>A0ABQ6K8C4_9MICO</name>
<accession>A0ABQ6K8C4</accession>
<comment type="caution">
    <text evidence="2">The sequence shown here is derived from an EMBL/GenBank/DDBJ whole genome shotgun (WGS) entry which is preliminary data.</text>
</comment>
<feature type="compositionally biased region" description="Basic and acidic residues" evidence="1">
    <location>
        <begin position="34"/>
        <end position="50"/>
    </location>
</feature>
<feature type="region of interest" description="Disordered" evidence="1">
    <location>
        <begin position="26"/>
        <end position="147"/>
    </location>
</feature>
<protein>
    <submittedName>
        <fullName evidence="2">Uncharacterized protein</fullName>
    </submittedName>
</protein>
<evidence type="ECO:0000313" key="3">
    <source>
        <dbReference type="Proteomes" id="UP001157034"/>
    </source>
</evidence>
<gene>
    <name evidence="2" type="ORF">GCM10025881_24580</name>
</gene>
<reference evidence="3" key="1">
    <citation type="journal article" date="2019" name="Int. J. Syst. Evol. Microbiol.">
        <title>The Global Catalogue of Microorganisms (GCM) 10K type strain sequencing project: providing services to taxonomists for standard genome sequencing and annotation.</title>
        <authorList>
            <consortium name="The Broad Institute Genomics Platform"/>
            <consortium name="The Broad Institute Genome Sequencing Center for Infectious Disease"/>
            <person name="Wu L."/>
            <person name="Ma J."/>
        </authorList>
    </citation>
    <scope>NUCLEOTIDE SEQUENCE [LARGE SCALE GENOMIC DNA]</scope>
    <source>
        <strain evidence="3">NBRC 108894</strain>
    </source>
</reference>
<dbReference type="EMBL" id="BSVB01000001">
    <property type="protein sequence ID" value="GMA95634.1"/>
    <property type="molecule type" value="Genomic_DNA"/>
</dbReference>
<organism evidence="2 3">
    <name type="scientific">Pseudolysinimonas kribbensis</name>
    <dbReference type="NCBI Taxonomy" id="433641"/>
    <lineage>
        <taxon>Bacteria</taxon>
        <taxon>Bacillati</taxon>
        <taxon>Actinomycetota</taxon>
        <taxon>Actinomycetes</taxon>
        <taxon>Micrococcales</taxon>
        <taxon>Microbacteriaceae</taxon>
        <taxon>Pseudolysinimonas</taxon>
    </lineage>
</organism>